<evidence type="ECO:0000256" key="1">
    <source>
        <dbReference type="ARBA" id="ARBA00025706"/>
    </source>
</evidence>
<protein>
    <recommendedName>
        <fullName evidence="2">choline-phosphate cytidylyltransferase</fullName>
        <ecNumber evidence="2">2.7.7.15</ecNumber>
    </recommendedName>
</protein>
<comment type="pathway">
    <text evidence="1">Phospholipid metabolism; phosphatidylcholine biosynthesis; phosphatidylcholine from phosphocholine: step 1/2.</text>
</comment>
<evidence type="ECO:0000313" key="4">
    <source>
        <dbReference type="EMBL" id="KAK6757633.1"/>
    </source>
</evidence>
<dbReference type="PANTHER" id="PTHR10739">
    <property type="entry name" value="CYTIDYLYLTRANSFERASE"/>
    <property type="match status" value="1"/>
</dbReference>
<dbReference type="Pfam" id="PF01467">
    <property type="entry name" value="CTP_transf_like"/>
    <property type="match status" value="1"/>
</dbReference>
<name>A0ABR1E4S3_NECAM</name>
<dbReference type="InterPro" id="IPR045049">
    <property type="entry name" value="Pcy1-like"/>
</dbReference>
<evidence type="ECO:0000313" key="5">
    <source>
        <dbReference type="Proteomes" id="UP001303046"/>
    </source>
</evidence>
<dbReference type="NCBIfam" id="TIGR00125">
    <property type="entry name" value="cyt_tran_rel"/>
    <property type="match status" value="1"/>
</dbReference>
<dbReference type="Gene3D" id="3.40.50.620">
    <property type="entry name" value="HUPs"/>
    <property type="match status" value="1"/>
</dbReference>
<dbReference type="EMBL" id="JAVFWL010000005">
    <property type="protein sequence ID" value="KAK6757633.1"/>
    <property type="molecule type" value="Genomic_DNA"/>
</dbReference>
<dbReference type="EC" id="2.7.7.15" evidence="2"/>
<evidence type="ECO:0000259" key="3">
    <source>
        <dbReference type="Pfam" id="PF01467"/>
    </source>
</evidence>
<dbReference type="PANTHER" id="PTHR10739:SF13">
    <property type="entry name" value="CHOLINE-PHOSPHATE CYTIDYLYLTRANSFERASE"/>
    <property type="match status" value="1"/>
</dbReference>
<accession>A0ABR1E4S3</accession>
<dbReference type="SUPFAM" id="SSF52374">
    <property type="entry name" value="Nucleotidylyl transferase"/>
    <property type="match status" value="1"/>
</dbReference>
<comment type="caution">
    <text evidence="4">The sequence shown here is derived from an EMBL/GenBank/DDBJ whole genome shotgun (WGS) entry which is preliminary data.</text>
</comment>
<organism evidence="4 5">
    <name type="scientific">Necator americanus</name>
    <name type="common">Human hookworm</name>
    <dbReference type="NCBI Taxonomy" id="51031"/>
    <lineage>
        <taxon>Eukaryota</taxon>
        <taxon>Metazoa</taxon>
        <taxon>Ecdysozoa</taxon>
        <taxon>Nematoda</taxon>
        <taxon>Chromadorea</taxon>
        <taxon>Rhabditida</taxon>
        <taxon>Rhabditina</taxon>
        <taxon>Rhabditomorpha</taxon>
        <taxon>Strongyloidea</taxon>
        <taxon>Ancylostomatidae</taxon>
        <taxon>Bunostominae</taxon>
        <taxon>Necator</taxon>
    </lineage>
</organism>
<proteinExistence type="predicted"/>
<reference evidence="4 5" key="1">
    <citation type="submission" date="2023-08" db="EMBL/GenBank/DDBJ databases">
        <title>A Necator americanus chromosomal reference genome.</title>
        <authorList>
            <person name="Ilik V."/>
            <person name="Petrzelkova K.J."/>
            <person name="Pardy F."/>
            <person name="Fuh T."/>
            <person name="Niatou-Singa F.S."/>
            <person name="Gouil Q."/>
            <person name="Baker L."/>
            <person name="Ritchie M.E."/>
            <person name="Jex A.R."/>
            <person name="Gazzola D."/>
            <person name="Li H."/>
            <person name="Toshio Fujiwara R."/>
            <person name="Zhan B."/>
            <person name="Aroian R.V."/>
            <person name="Pafco B."/>
            <person name="Schwarz E.M."/>
        </authorList>
    </citation>
    <scope>NUCLEOTIDE SEQUENCE [LARGE SCALE GENOMIC DNA]</scope>
    <source>
        <strain evidence="4 5">Aroian</strain>
        <tissue evidence="4">Whole animal</tissue>
    </source>
</reference>
<sequence>MKLILDFQTRNGMAAGDSKFTPYTLEQLLNGDYPEDRPIHIFAEGVYDLFHYGHARQLRQAKEAFPNVVVTAGVCNDELVIKNKGGPLVMTHEERMASVRECKYVDHVIDHGMFFPTLELLDEIQADLIAHDDIPYGCPNSDDCYRPFKNADRFLTTQRTKNISTTDLIQRIIDNSENFRERNTKREKSG</sequence>
<dbReference type="InterPro" id="IPR004821">
    <property type="entry name" value="Cyt_trans-like"/>
</dbReference>
<evidence type="ECO:0000256" key="2">
    <source>
        <dbReference type="ARBA" id="ARBA00026101"/>
    </source>
</evidence>
<gene>
    <name evidence="4" type="primary">Necator_chrV.g20238</name>
    <name evidence="4" type="ORF">RB195_015446</name>
</gene>
<dbReference type="Proteomes" id="UP001303046">
    <property type="component" value="Unassembled WGS sequence"/>
</dbReference>
<dbReference type="InterPro" id="IPR014729">
    <property type="entry name" value="Rossmann-like_a/b/a_fold"/>
</dbReference>
<feature type="domain" description="Cytidyltransferase-like" evidence="3">
    <location>
        <begin position="43"/>
        <end position="171"/>
    </location>
</feature>
<keyword evidence="5" id="KW-1185">Reference proteome</keyword>